<proteinExistence type="predicted"/>
<evidence type="ECO:0000313" key="2">
    <source>
        <dbReference type="EMBL" id="GGJ92963.1"/>
    </source>
</evidence>
<dbReference type="EMBL" id="BMQB01000004">
    <property type="protein sequence ID" value="GGJ92963.1"/>
    <property type="molecule type" value="Genomic_DNA"/>
</dbReference>
<feature type="region of interest" description="Disordered" evidence="1">
    <location>
        <begin position="143"/>
        <end position="218"/>
    </location>
</feature>
<protein>
    <submittedName>
        <fullName evidence="2">Uncharacterized protein</fullName>
    </submittedName>
</protein>
<reference evidence="2" key="2">
    <citation type="submission" date="2020-09" db="EMBL/GenBank/DDBJ databases">
        <authorList>
            <person name="Sun Q."/>
            <person name="Ohkuma M."/>
        </authorList>
    </citation>
    <scope>NUCLEOTIDE SEQUENCE</scope>
    <source>
        <strain evidence="2">JCM 3090</strain>
    </source>
</reference>
<evidence type="ECO:0000313" key="3">
    <source>
        <dbReference type="Proteomes" id="UP000649739"/>
    </source>
</evidence>
<name>A0A8J3B3I7_9ACTN</name>
<organism evidence="2 3">
    <name type="scientific">Pilimelia anulata</name>
    <dbReference type="NCBI Taxonomy" id="53371"/>
    <lineage>
        <taxon>Bacteria</taxon>
        <taxon>Bacillati</taxon>
        <taxon>Actinomycetota</taxon>
        <taxon>Actinomycetes</taxon>
        <taxon>Micromonosporales</taxon>
        <taxon>Micromonosporaceae</taxon>
        <taxon>Pilimelia</taxon>
    </lineage>
</organism>
<evidence type="ECO:0000256" key="1">
    <source>
        <dbReference type="SAM" id="MobiDB-lite"/>
    </source>
</evidence>
<gene>
    <name evidence="2" type="ORF">GCM10010123_23540</name>
</gene>
<feature type="compositionally biased region" description="Low complexity" evidence="1">
    <location>
        <begin position="170"/>
        <end position="218"/>
    </location>
</feature>
<accession>A0A8J3B3I7</accession>
<sequence>MTVDELYLTPPDRFVAARTAAAAAARTAGDPAGARELAALRRPTVAAWLVNHLALRDPDAVAALDPLADRLRAAQRARDGDALRDLAGERRRVVGGLVRRAAALAVEAGAARPAAGALAEVEATLQAALLDGEVAAAVRTGRLQRSASHSGFTDVPRPALHAVPDPPAPADRAAAGGERAPAAPDRTTRPRAVAAPAEPDTAVPAAAADGAAPAPAPTAAADGAVAVPDDAVVTPAAAAGDDEAARDEAARDEAARAAEYDATLAALTAARRAEDDAARALADLDARLGELRRAAERLQHERLAAVTERDRTRRDRREIQARLGKLD</sequence>
<keyword evidence="3" id="KW-1185">Reference proteome</keyword>
<dbReference type="Proteomes" id="UP000649739">
    <property type="component" value="Unassembled WGS sequence"/>
</dbReference>
<comment type="caution">
    <text evidence="2">The sequence shown here is derived from an EMBL/GenBank/DDBJ whole genome shotgun (WGS) entry which is preliminary data.</text>
</comment>
<reference evidence="2" key="1">
    <citation type="journal article" date="2014" name="Int. J. Syst. Evol. Microbiol.">
        <title>Complete genome sequence of Corynebacterium casei LMG S-19264T (=DSM 44701T), isolated from a smear-ripened cheese.</title>
        <authorList>
            <consortium name="US DOE Joint Genome Institute (JGI-PGF)"/>
            <person name="Walter F."/>
            <person name="Albersmeier A."/>
            <person name="Kalinowski J."/>
            <person name="Ruckert C."/>
        </authorList>
    </citation>
    <scope>NUCLEOTIDE SEQUENCE</scope>
    <source>
        <strain evidence="2">JCM 3090</strain>
    </source>
</reference>
<feature type="region of interest" description="Disordered" evidence="1">
    <location>
        <begin position="307"/>
        <end position="327"/>
    </location>
</feature>
<dbReference type="AlphaFoldDB" id="A0A8J3B3I7"/>